<evidence type="ECO:0000256" key="1">
    <source>
        <dbReference type="SAM" id="Phobius"/>
    </source>
</evidence>
<keyword evidence="1" id="KW-0812">Transmembrane</keyword>
<dbReference type="OrthoDB" id="981181at2"/>
<sequence>MLEHIHQYYAAEKAASVYALPAGISFVLTGLLLGLQSSVNPLSKGLGTGLTVAGGLLLLLIVSNGCYNTKMIERLRERKNETDLQLQQAEIQRMTQVLDVSFRYALIACSVLITGLTWFALLSPDYYWKGISLSFVFFALALMIADTYNAKRNKEYLEAIKIAILE</sequence>
<keyword evidence="3" id="KW-1185">Reference proteome</keyword>
<feature type="transmembrane region" description="Helical" evidence="1">
    <location>
        <begin position="15"/>
        <end position="35"/>
    </location>
</feature>
<dbReference type="STRING" id="1075417.SAMN05421823_10996"/>
<dbReference type="AlphaFoldDB" id="A0A1G9P6C1"/>
<dbReference type="Proteomes" id="UP000198510">
    <property type="component" value="Unassembled WGS sequence"/>
</dbReference>
<accession>A0A1G9P6C1</accession>
<organism evidence="2 3">
    <name type="scientific">Catalinimonas alkaloidigena</name>
    <dbReference type="NCBI Taxonomy" id="1075417"/>
    <lineage>
        <taxon>Bacteria</taxon>
        <taxon>Pseudomonadati</taxon>
        <taxon>Bacteroidota</taxon>
        <taxon>Cytophagia</taxon>
        <taxon>Cytophagales</taxon>
        <taxon>Catalimonadaceae</taxon>
        <taxon>Catalinimonas</taxon>
    </lineage>
</organism>
<reference evidence="2 3" key="1">
    <citation type="submission" date="2016-10" db="EMBL/GenBank/DDBJ databases">
        <authorList>
            <person name="de Groot N.N."/>
        </authorList>
    </citation>
    <scope>NUCLEOTIDE SEQUENCE [LARGE SCALE GENOMIC DNA]</scope>
    <source>
        <strain evidence="2 3">DSM 25186</strain>
    </source>
</reference>
<evidence type="ECO:0000313" key="2">
    <source>
        <dbReference type="EMBL" id="SDL94358.1"/>
    </source>
</evidence>
<gene>
    <name evidence="2" type="ORF">SAMN05421823_10996</name>
</gene>
<feature type="transmembrane region" description="Helical" evidence="1">
    <location>
        <begin position="126"/>
        <end position="145"/>
    </location>
</feature>
<feature type="transmembrane region" description="Helical" evidence="1">
    <location>
        <begin position="47"/>
        <end position="67"/>
    </location>
</feature>
<evidence type="ECO:0000313" key="3">
    <source>
        <dbReference type="Proteomes" id="UP000198510"/>
    </source>
</evidence>
<dbReference type="RefSeq" id="WP_089685587.1">
    <property type="nucleotide sequence ID" value="NZ_FNFO01000009.1"/>
</dbReference>
<name>A0A1G9P6C1_9BACT</name>
<keyword evidence="1" id="KW-1133">Transmembrane helix</keyword>
<keyword evidence="1" id="KW-0472">Membrane</keyword>
<proteinExistence type="predicted"/>
<feature type="transmembrane region" description="Helical" evidence="1">
    <location>
        <begin position="102"/>
        <end position="120"/>
    </location>
</feature>
<protein>
    <recommendedName>
        <fullName evidence="4">DUF2721 domain-containing protein</fullName>
    </recommendedName>
</protein>
<evidence type="ECO:0008006" key="4">
    <source>
        <dbReference type="Google" id="ProtNLM"/>
    </source>
</evidence>
<dbReference type="EMBL" id="FNFO01000009">
    <property type="protein sequence ID" value="SDL94358.1"/>
    <property type="molecule type" value="Genomic_DNA"/>
</dbReference>